<evidence type="ECO:0000313" key="5">
    <source>
        <dbReference type="Proteomes" id="UP000077266"/>
    </source>
</evidence>
<evidence type="ECO:0000256" key="1">
    <source>
        <dbReference type="SAM" id="MobiDB-lite"/>
    </source>
</evidence>
<gene>
    <name evidence="4" type="ORF">EXIGLDRAFT_762060</name>
</gene>
<evidence type="ECO:0000256" key="2">
    <source>
        <dbReference type="SAM" id="Phobius"/>
    </source>
</evidence>
<dbReference type="InterPro" id="IPR045340">
    <property type="entry name" value="DUF6533"/>
</dbReference>
<evidence type="ECO:0000313" key="4">
    <source>
        <dbReference type="EMBL" id="KZV99958.1"/>
    </source>
</evidence>
<feature type="transmembrane region" description="Helical" evidence="2">
    <location>
        <begin position="87"/>
        <end position="107"/>
    </location>
</feature>
<name>A0A165MYU4_EXIGL</name>
<dbReference type="Proteomes" id="UP000077266">
    <property type="component" value="Unassembled WGS sequence"/>
</dbReference>
<keyword evidence="2" id="KW-1133">Transmembrane helix</keyword>
<feature type="transmembrane region" description="Helical" evidence="2">
    <location>
        <begin position="164"/>
        <end position="186"/>
    </location>
</feature>
<feature type="domain" description="DUF6533" evidence="3">
    <location>
        <begin position="22"/>
        <end position="67"/>
    </location>
</feature>
<feature type="compositionally biased region" description="Basic residues" evidence="1">
    <location>
        <begin position="317"/>
        <end position="326"/>
    </location>
</feature>
<dbReference type="InParanoid" id="A0A165MYU4"/>
<dbReference type="OrthoDB" id="3261349at2759"/>
<proteinExistence type="predicted"/>
<feature type="region of interest" description="Disordered" evidence="1">
    <location>
        <begin position="305"/>
        <end position="326"/>
    </location>
</feature>
<keyword evidence="2" id="KW-0812">Transmembrane</keyword>
<keyword evidence="2" id="KW-0472">Membrane</keyword>
<feature type="transmembrane region" description="Helical" evidence="2">
    <location>
        <begin position="206"/>
        <end position="226"/>
    </location>
</feature>
<dbReference type="EMBL" id="KV425904">
    <property type="protein sequence ID" value="KZV99958.1"/>
    <property type="molecule type" value="Genomic_DNA"/>
</dbReference>
<reference evidence="4 5" key="1">
    <citation type="journal article" date="2016" name="Mol. Biol. Evol.">
        <title>Comparative Genomics of Early-Diverging Mushroom-Forming Fungi Provides Insights into the Origins of Lignocellulose Decay Capabilities.</title>
        <authorList>
            <person name="Nagy L.G."/>
            <person name="Riley R."/>
            <person name="Tritt A."/>
            <person name="Adam C."/>
            <person name="Daum C."/>
            <person name="Floudas D."/>
            <person name="Sun H."/>
            <person name="Yadav J.S."/>
            <person name="Pangilinan J."/>
            <person name="Larsson K.H."/>
            <person name="Matsuura K."/>
            <person name="Barry K."/>
            <person name="Labutti K."/>
            <person name="Kuo R."/>
            <person name="Ohm R.A."/>
            <person name="Bhattacharya S.S."/>
            <person name="Shirouzu T."/>
            <person name="Yoshinaga Y."/>
            <person name="Martin F.M."/>
            <person name="Grigoriev I.V."/>
            <person name="Hibbett D.S."/>
        </authorList>
    </citation>
    <scope>NUCLEOTIDE SEQUENCE [LARGE SCALE GENOMIC DNA]</scope>
    <source>
        <strain evidence="4 5">HHB12029</strain>
    </source>
</reference>
<accession>A0A165MYU4</accession>
<dbReference type="AlphaFoldDB" id="A0A165MYU4"/>
<feature type="transmembrane region" description="Helical" evidence="2">
    <location>
        <begin position="53"/>
        <end position="75"/>
    </location>
</feature>
<evidence type="ECO:0000259" key="3">
    <source>
        <dbReference type="Pfam" id="PF20151"/>
    </source>
</evidence>
<dbReference type="Pfam" id="PF20151">
    <property type="entry name" value="DUF6533"/>
    <property type="match status" value="1"/>
</dbReference>
<sequence>MDSAHYAPSTVQHFNELQGWKYYFMATYTVLVYDWLTTLDIEVERIWMRKRTFFTVLWALIRYLPILMFLSATYYHLGTGEVRCHGLATLPTIFVIILLLIAHLIFLLRTYALYGRARIVVYVFVPALVIEAGVLTWTAFDERITTLPKGYGCIPGSPRRVQGIVTWTAPFIFDCMIFTFTLVKSLKFLRENQDVPIVHVVLRDGLVYFALMFVSYSLNMFMYIFAPLGLQDINAGFSTTITVISTCRLILNLRAATPGQAGPEDLPSRSHMSFLSKPSELVSTFLTEIGGVLESQVERRQHYQEYPLQDINDRQPPHRRQGRNNF</sequence>
<feature type="transmembrane region" description="Helical" evidence="2">
    <location>
        <begin position="119"/>
        <end position="140"/>
    </location>
</feature>
<organism evidence="4 5">
    <name type="scientific">Exidia glandulosa HHB12029</name>
    <dbReference type="NCBI Taxonomy" id="1314781"/>
    <lineage>
        <taxon>Eukaryota</taxon>
        <taxon>Fungi</taxon>
        <taxon>Dikarya</taxon>
        <taxon>Basidiomycota</taxon>
        <taxon>Agaricomycotina</taxon>
        <taxon>Agaricomycetes</taxon>
        <taxon>Auriculariales</taxon>
        <taxon>Exidiaceae</taxon>
        <taxon>Exidia</taxon>
    </lineage>
</organism>
<protein>
    <recommendedName>
        <fullName evidence="3">DUF6533 domain-containing protein</fullName>
    </recommendedName>
</protein>
<keyword evidence="5" id="KW-1185">Reference proteome</keyword>